<keyword evidence="3 9" id="KW-0547">Nucleotide-binding</keyword>
<comment type="caution">
    <text evidence="13">The sequence shown here is derived from an EMBL/GenBank/DDBJ whole genome shotgun (WGS) entry which is preliminary data.</text>
</comment>
<keyword evidence="8 9" id="KW-0961">Cell wall biogenesis/degradation</keyword>
<dbReference type="GO" id="GO:0009252">
    <property type="term" value="P:peptidoglycan biosynthetic process"/>
    <property type="evidence" value="ECO:0007669"/>
    <property type="project" value="UniProtKB-UniRule"/>
</dbReference>
<dbReference type="Gene3D" id="3.40.1190.10">
    <property type="entry name" value="Mur-like, catalytic domain"/>
    <property type="match status" value="1"/>
</dbReference>
<dbReference type="HAMAP" id="MF_02020">
    <property type="entry name" value="Mpl"/>
    <property type="match status" value="1"/>
</dbReference>
<dbReference type="InterPro" id="IPR036615">
    <property type="entry name" value="Mur_ligase_C_dom_sf"/>
</dbReference>
<evidence type="ECO:0000256" key="4">
    <source>
        <dbReference type="ARBA" id="ARBA00022840"/>
    </source>
</evidence>
<organism evidence="13 14">
    <name type="scientific">Aliidiomarina shirensis</name>
    <dbReference type="NCBI Taxonomy" id="1048642"/>
    <lineage>
        <taxon>Bacteria</taxon>
        <taxon>Pseudomonadati</taxon>
        <taxon>Pseudomonadota</taxon>
        <taxon>Gammaproteobacteria</taxon>
        <taxon>Alteromonadales</taxon>
        <taxon>Idiomarinaceae</taxon>
        <taxon>Aliidiomarina</taxon>
    </lineage>
</organism>
<comment type="similarity">
    <text evidence="9">Belongs to the MurCDEF family. Mpl subfamily.</text>
</comment>
<dbReference type="Proteomes" id="UP000286934">
    <property type="component" value="Unassembled WGS sequence"/>
</dbReference>
<dbReference type="InterPro" id="IPR004101">
    <property type="entry name" value="Mur_ligase_C"/>
</dbReference>
<feature type="domain" description="Mur ligase C-terminal" evidence="11">
    <location>
        <begin position="314"/>
        <end position="406"/>
    </location>
</feature>
<dbReference type="PANTHER" id="PTHR43445">
    <property type="entry name" value="UDP-N-ACETYLMURAMATE--L-ALANINE LIGASE-RELATED"/>
    <property type="match status" value="1"/>
</dbReference>
<keyword evidence="14" id="KW-1185">Reference proteome</keyword>
<dbReference type="InterPro" id="IPR000713">
    <property type="entry name" value="Mur_ligase_N"/>
</dbReference>
<dbReference type="UniPathway" id="UPA00544"/>
<dbReference type="GO" id="GO:0008360">
    <property type="term" value="P:regulation of cell shape"/>
    <property type="evidence" value="ECO:0007669"/>
    <property type="project" value="UniProtKB-KW"/>
</dbReference>
<dbReference type="AlphaFoldDB" id="A0A432WRD5"/>
<dbReference type="GO" id="GO:0106418">
    <property type="term" value="F:UDP-N-acetylmuramate-L-alanyl-gamma-D-glutamyl-meso-2,6-diaminoheptanedioate ligase activity"/>
    <property type="evidence" value="ECO:0007669"/>
    <property type="project" value="UniProtKB-EC"/>
</dbReference>
<evidence type="ECO:0000256" key="6">
    <source>
        <dbReference type="ARBA" id="ARBA00022984"/>
    </source>
</evidence>
<keyword evidence="5 9" id="KW-0133">Cell shape</keyword>
<evidence type="ECO:0000256" key="7">
    <source>
        <dbReference type="ARBA" id="ARBA00023306"/>
    </source>
</evidence>
<dbReference type="Gene3D" id="3.40.50.720">
    <property type="entry name" value="NAD(P)-binding Rossmann-like Domain"/>
    <property type="match status" value="1"/>
</dbReference>
<feature type="binding site" evidence="9">
    <location>
        <begin position="111"/>
        <end position="117"/>
    </location>
    <ligand>
        <name>ATP</name>
        <dbReference type="ChEBI" id="CHEBI:30616"/>
    </ligand>
</feature>
<reference evidence="14" key="1">
    <citation type="journal article" date="2018" name="Front. Microbiol.">
        <title>Genome-Based Analysis Reveals the Taxonomy and Diversity of the Family Idiomarinaceae.</title>
        <authorList>
            <person name="Liu Y."/>
            <person name="Lai Q."/>
            <person name="Shao Z."/>
        </authorList>
    </citation>
    <scope>NUCLEOTIDE SEQUENCE [LARGE SCALE GENOMIC DNA]</scope>
    <source>
        <strain evidence="14">AIS</strain>
    </source>
</reference>
<evidence type="ECO:0000256" key="3">
    <source>
        <dbReference type="ARBA" id="ARBA00022741"/>
    </source>
</evidence>
<proteinExistence type="inferred from homology"/>
<keyword evidence="2 9" id="KW-0132">Cell division</keyword>
<keyword evidence="9" id="KW-0460">Magnesium</keyword>
<comment type="cofactor">
    <cofactor evidence="9">
        <name>Mg(2+)</name>
        <dbReference type="ChEBI" id="CHEBI:18420"/>
    </cofactor>
</comment>
<feature type="domain" description="Mur ligase N-terminal catalytic" evidence="10">
    <location>
        <begin position="3"/>
        <end position="99"/>
    </location>
</feature>
<dbReference type="RefSeq" id="WP_126808283.1">
    <property type="nucleotide sequence ID" value="NZ_PIPP01000004.1"/>
</dbReference>
<dbReference type="Pfam" id="PF08245">
    <property type="entry name" value="Mur_ligase_M"/>
    <property type="match status" value="1"/>
</dbReference>
<gene>
    <name evidence="9 13" type="primary">mpl</name>
    <name evidence="13" type="ORF">CWE13_10140</name>
</gene>
<feature type="domain" description="Mur ligase central" evidence="12">
    <location>
        <begin position="109"/>
        <end position="292"/>
    </location>
</feature>
<dbReference type="PANTHER" id="PTHR43445:SF5">
    <property type="entry name" value="UDP-N-ACETYLMURAMATE--L-ALANYL-GAMMA-D-GLUTAMYL-MESO-2,6-DIAMINOHEPTANDIOATE LIGASE"/>
    <property type="match status" value="1"/>
</dbReference>
<dbReference type="NCBIfam" id="TIGR01081">
    <property type="entry name" value="mpl"/>
    <property type="match status" value="1"/>
</dbReference>
<dbReference type="Gene3D" id="3.90.190.20">
    <property type="entry name" value="Mur ligase, C-terminal domain"/>
    <property type="match status" value="1"/>
</dbReference>
<evidence type="ECO:0000256" key="5">
    <source>
        <dbReference type="ARBA" id="ARBA00022960"/>
    </source>
</evidence>
<dbReference type="InterPro" id="IPR005757">
    <property type="entry name" value="Mpl"/>
</dbReference>
<evidence type="ECO:0000259" key="10">
    <source>
        <dbReference type="Pfam" id="PF01225"/>
    </source>
</evidence>
<dbReference type="InterPro" id="IPR036565">
    <property type="entry name" value="Mur-like_cat_sf"/>
</dbReference>
<name>A0A432WRD5_9GAMM</name>
<dbReference type="GO" id="GO:0005524">
    <property type="term" value="F:ATP binding"/>
    <property type="evidence" value="ECO:0007669"/>
    <property type="project" value="UniProtKB-UniRule"/>
</dbReference>
<evidence type="ECO:0000256" key="2">
    <source>
        <dbReference type="ARBA" id="ARBA00022618"/>
    </source>
</evidence>
<protein>
    <recommendedName>
        <fullName evidence="9">UDP-N-acetylmuramate--L-alanyl-gamma-D-glutamyl-meso-2,6-diaminoheptandioate ligase</fullName>
        <ecNumber evidence="9">6.3.2.45</ecNumber>
    </recommendedName>
    <alternativeName>
        <fullName evidence="9">Murein peptide ligase</fullName>
    </alternativeName>
    <alternativeName>
        <fullName evidence="9">UDP-N-acetylmuramate:L-alanyl-gamma-D-glutamyl-meso-diaminopimelate ligase</fullName>
    </alternativeName>
</protein>
<sequence>MKHIHILGICGTFMGGIAALAKALGYKVTGSDSNVYPPMSTQLEKLGISLFQGDDMAQLEPRPDLVIIGNALSRGHPIVEDVLEQKLRYQSGPQWLGEELLRERHVLAVSGTHGKTTTASMLVWVLEQAGLNPSFLVGGVVQPYNETARLTDSPYFVIEADEYDTAFFDKRSKFLHYFSNTLVMNNLEFDHADIFSDLAAIQQQFAYVLRTVPKNGQVIYPAAVTALSEVVAKGCWSEQVCTGNNQAWDTELLNSAGSAFVVLHKGVEVARVEWDLIGTHNVENGLMAIVAAAQVGVTPKQAAEALNRFTSPARRLQLRGKIAGVRIYDDFAHHPTAIATTLQAMRAHVGPDARILAIFEPRSNTMKAGVHKDTLAAAFSDADEVYGLQPEGAKWQLAEQLKPLIEPRKTEAQQKNIPVCIRENVNDLAKAIVQGFQERNENMGNAGQAVEEYWVVMSNGAFGGIHQILLNSLTQITATEESNGVAT</sequence>
<keyword evidence="1 9" id="KW-0436">Ligase</keyword>
<accession>A0A432WRD5</accession>
<evidence type="ECO:0000313" key="14">
    <source>
        <dbReference type="Proteomes" id="UP000286934"/>
    </source>
</evidence>
<dbReference type="OrthoDB" id="9804126at2"/>
<evidence type="ECO:0000259" key="12">
    <source>
        <dbReference type="Pfam" id="PF08245"/>
    </source>
</evidence>
<keyword evidence="7 9" id="KW-0131">Cell cycle</keyword>
<dbReference type="SUPFAM" id="SSF51984">
    <property type="entry name" value="MurCD N-terminal domain"/>
    <property type="match status" value="1"/>
</dbReference>
<evidence type="ECO:0000256" key="1">
    <source>
        <dbReference type="ARBA" id="ARBA00022598"/>
    </source>
</evidence>
<dbReference type="GO" id="GO:0071555">
    <property type="term" value="P:cell wall organization"/>
    <property type="evidence" value="ECO:0007669"/>
    <property type="project" value="UniProtKB-KW"/>
</dbReference>
<dbReference type="Pfam" id="PF01225">
    <property type="entry name" value="Mur_ligase"/>
    <property type="match status" value="1"/>
</dbReference>
<dbReference type="GO" id="GO:0009254">
    <property type="term" value="P:peptidoglycan turnover"/>
    <property type="evidence" value="ECO:0007669"/>
    <property type="project" value="UniProtKB-UniRule"/>
</dbReference>
<evidence type="ECO:0000256" key="8">
    <source>
        <dbReference type="ARBA" id="ARBA00023316"/>
    </source>
</evidence>
<dbReference type="EMBL" id="PIPP01000004">
    <property type="protein sequence ID" value="RUO36237.1"/>
    <property type="molecule type" value="Genomic_DNA"/>
</dbReference>
<dbReference type="InterPro" id="IPR050061">
    <property type="entry name" value="MurCDEF_pg_biosynth"/>
</dbReference>
<evidence type="ECO:0000256" key="9">
    <source>
        <dbReference type="HAMAP-Rule" id="MF_02020"/>
    </source>
</evidence>
<dbReference type="SUPFAM" id="SSF53623">
    <property type="entry name" value="MurD-like peptide ligases, catalytic domain"/>
    <property type="match status" value="1"/>
</dbReference>
<keyword evidence="6 9" id="KW-0573">Peptidoglycan synthesis</keyword>
<evidence type="ECO:0000259" key="11">
    <source>
        <dbReference type="Pfam" id="PF02875"/>
    </source>
</evidence>
<comment type="pathway">
    <text evidence="9">Cell wall biogenesis; peptidoglycan recycling.</text>
</comment>
<comment type="catalytic activity">
    <reaction evidence="9">
        <text>UDP-N-acetyl-alpha-D-muramate + L-alanyl-gamma-D-glutamyl-meso-2,6-diaminopimelate + ATP = UDP-N-acetyl-alpha-D-muramoyl-L-alanyl-gamma-D-glutamyl-meso-2,6-diaminopimelate + ADP + phosphate + H(+)</text>
        <dbReference type="Rhea" id="RHEA:29563"/>
        <dbReference type="ChEBI" id="CHEBI:15378"/>
        <dbReference type="ChEBI" id="CHEBI:30616"/>
        <dbReference type="ChEBI" id="CHEBI:43474"/>
        <dbReference type="ChEBI" id="CHEBI:61401"/>
        <dbReference type="ChEBI" id="CHEBI:70757"/>
        <dbReference type="ChEBI" id="CHEBI:83905"/>
        <dbReference type="ChEBI" id="CHEBI:456216"/>
        <dbReference type="EC" id="6.3.2.45"/>
    </reaction>
</comment>
<comment type="function">
    <text evidence="9">Reutilizes the intact tripeptide L-alanyl-gamma-D-glutamyl-meso-diaminopimelate by linking it to UDP-N-acetylmuramate.</text>
</comment>
<dbReference type="Pfam" id="PF02875">
    <property type="entry name" value="Mur_ligase_C"/>
    <property type="match status" value="1"/>
</dbReference>
<dbReference type="GO" id="GO:0051301">
    <property type="term" value="P:cell division"/>
    <property type="evidence" value="ECO:0007669"/>
    <property type="project" value="UniProtKB-KW"/>
</dbReference>
<dbReference type="SUPFAM" id="SSF53244">
    <property type="entry name" value="MurD-like peptide ligases, peptide-binding domain"/>
    <property type="match status" value="1"/>
</dbReference>
<dbReference type="EC" id="6.3.2.45" evidence="9"/>
<dbReference type="InterPro" id="IPR013221">
    <property type="entry name" value="Mur_ligase_cen"/>
</dbReference>
<keyword evidence="4 9" id="KW-0067">ATP-binding</keyword>
<evidence type="ECO:0000313" key="13">
    <source>
        <dbReference type="EMBL" id="RUO36237.1"/>
    </source>
</evidence>